<keyword evidence="2" id="KW-1185">Reference proteome</keyword>
<proteinExistence type="predicted"/>
<feature type="non-terminal residue" evidence="1">
    <location>
        <position position="131"/>
    </location>
</feature>
<comment type="caution">
    <text evidence="1">The sequence shown here is derived from an EMBL/GenBank/DDBJ whole genome shotgun (WGS) entry which is preliminary data.</text>
</comment>
<accession>A0ACA9TM71</accession>
<dbReference type="Proteomes" id="UP000836387">
    <property type="component" value="Unassembled WGS sequence"/>
</dbReference>
<sequence>MKTLGDYLGWDSTIDNSPQSPLASLVSRSTWHLNQTQKVGQRGSAIWYAPYLGDLKTVRLEFALGNVGGDLVEPFNRILGKIGESVSLDALGMTFKWYSSGATTQGDDKSTEFVVSGIRENLASLQAPVFK</sequence>
<evidence type="ECO:0000313" key="1">
    <source>
        <dbReference type="EMBL" id="CAG9941994.1"/>
    </source>
</evidence>
<dbReference type="EMBL" id="CADEHS020000006">
    <property type="protein sequence ID" value="CAG9941994.1"/>
    <property type="molecule type" value="Genomic_DNA"/>
</dbReference>
<evidence type="ECO:0000313" key="2">
    <source>
        <dbReference type="Proteomes" id="UP000836387"/>
    </source>
</evidence>
<name>A0ACA9TM71_BIOOC</name>
<reference evidence="1" key="2">
    <citation type="submission" date="2021-10" db="EMBL/GenBank/DDBJ databases">
        <authorList>
            <person name="Piombo E."/>
        </authorList>
    </citation>
    <scope>NUCLEOTIDE SEQUENCE</scope>
</reference>
<gene>
    <name evidence="1" type="ORF">CRV2_00008922</name>
</gene>
<reference evidence="1" key="1">
    <citation type="submission" date="2020-04" db="EMBL/GenBank/DDBJ databases">
        <authorList>
            <person name="Broberg M."/>
        </authorList>
    </citation>
    <scope>NUCLEOTIDE SEQUENCE</scope>
</reference>
<protein>
    <submittedName>
        <fullName evidence="1">Uncharacterized protein</fullName>
    </submittedName>
</protein>
<organism evidence="1 2">
    <name type="scientific">Clonostachys rosea f. rosea IK726</name>
    <dbReference type="NCBI Taxonomy" id="1349383"/>
    <lineage>
        <taxon>Eukaryota</taxon>
        <taxon>Fungi</taxon>
        <taxon>Dikarya</taxon>
        <taxon>Ascomycota</taxon>
        <taxon>Pezizomycotina</taxon>
        <taxon>Sordariomycetes</taxon>
        <taxon>Hypocreomycetidae</taxon>
        <taxon>Hypocreales</taxon>
        <taxon>Bionectriaceae</taxon>
        <taxon>Clonostachys</taxon>
    </lineage>
</organism>